<evidence type="ECO:0000313" key="7">
    <source>
        <dbReference type="Proteomes" id="UP001175227"/>
    </source>
</evidence>
<dbReference type="SUPFAM" id="SSF144232">
    <property type="entry name" value="HIT/MYND zinc finger-like"/>
    <property type="match status" value="1"/>
</dbReference>
<gene>
    <name evidence="6" type="ORF">IW261DRAFT_1490112</name>
</gene>
<sequence length="248" mass="28010">MQNTCLVCDIPTSTRCAKCSSVYYCSKAHIAQDWRVHKAYCKRVRAATDTFDAILFGVNEVKPRVIKLPWSYGPVDEDEPGGWQMLEREPWLGGKSRCPRFFWVGRFGMNGPPLGRLLALWYDENFLMNGSPINRCIQNVTKGRAPHPWAGNVLALRSRGLHSLDYYDDTIIEEDLAPLVRFFEDYGKEDLAVPVDNAAGSKERENTQVTVDIDTASASVTVEPSTSDRRPLAFVVFVFLFFLCAVFV</sequence>
<dbReference type="Pfam" id="PF01753">
    <property type="entry name" value="zf-MYND"/>
    <property type="match status" value="1"/>
</dbReference>
<keyword evidence="3" id="KW-0862">Zinc</keyword>
<name>A0AA39P3U6_9AGAR</name>
<evidence type="ECO:0000313" key="6">
    <source>
        <dbReference type="EMBL" id="KAK0476795.1"/>
    </source>
</evidence>
<keyword evidence="7" id="KW-1185">Reference proteome</keyword>
<dbReference type="PROSITE" id="PS01360">
    <property type="entry name" value="ZF_MYND_1"/>
    <property type="match status" value="1"/>
</dbReference>
<evidence type="ECO:0000256" key="2">
    <source>
        <dbReference type="ARBA" id="ARBA00022771"/>
    </source>
</evidence>
<proteinExistence type="predicted"/>
<evidence type="ECO:0000256" key="4">
    <source>
        <dbReference type="PROSITE-ProRule" id="PRU00134"/>
    </source>
</evidence>
<organism evidence="6 7">
    <name type="scientific">Armillaria novae-zelandiae</name>
    <dbReference type="NCBI Taxonomy" id="153914"/>
    <lineage>
        <taxon>Eukaryota</taxon>
        <taxon>Fungi</taxon>
        <taxon>Dikarya</taxon>
        <taxon>Basidiomycota</taxon>
        <taxon>Agaricomycotina</taxon>
        <taxon>Agaricomycetes</taxon>
        <taxon>Agaricomycetidae</taxon>
        <taxon>Agaricales</taxon>
        <taxon>Marasmiineae</taxon>
        <taxon>Physalacriaceae</taxon>
        <taxon>Armillaria</taxon>
    </lineage>
</organism>
<keyword evidence="2 4" id="KW-0863">Zinc-finger</keyword>
<evidence type="ECO:0000256" key="1">
    <source>
        <dbReference type="ARBA" id="ARBA00022723"/>
    </source>
</evidence>
<dbReference type="AlphaFoldDB" id="A0AA39P3U6"/>
<evidence type="ECO:0000259" key="5">
    <source>
        <dbReference type="PROSITE" id="PS50865"/>
    </source>
</evidence>
<dbReference type="Proteomes" id="UP001175227">
    <property type="component" value="Unassembled WGS sequence"/>
</dbReference>
<accession>A0AA39P3U6</accession>
<dbReference type="GO" id="GO:0008270">
    <property type="term" value="F:zinc ion binding"/>
    <property type="evidence" value="ECO:0007669"/>
    <property type="project" value="UniProtKB-KW"/>
</dbReference>
<comment type="caution">
    <text evidence="6">The sequence shown here is derived from an EMBL/GenBank/DDBJ whole genome shotgun (WGS) entry which is preliminary data.</text>
</comment>
<reference evidence="6" key="1">
    <citation type="submission" date="2023-06" db="EMBL/GenBank/DDBJ databases">
        <authorList>
            <consortium name="Lawrence Berkeley National Laboratory"/>
            <person name="Ahrendt S."/>
            <person name="Sahu N."/>
            <person name="Indic B."/>
            <person name="Wong-Bajracharya J."/>
            <person name="Merenyi Z."/>
            <person name="Ke H.-M."/>
            <person name="Monk M."/>
            <person name="Kocsube S."/>
            <person name="Drula E."/>
            <person name="Lipzen A."/>
            <person name="Balint B."/>
            <person name="Henrissat B."/>
            <person name="Andreopoulos B."/>
            <person name="Martin F.M."/>
            <person name="Harder C.B."/>
            <person name="Rigling D."/>
            <person name="Ford K.L."/>
            <person name="Foster G.D."/>
            <person name="Pangilinan J."/>
            <person name="Papanicolaou A."/>
            <person name="Barry K."/>
            <person name="LaButti K."/>
            <person name="Viragh M."/>
            <person name="Koriabine M."/>
            <person name="Yan M."/>
            <person name="Riley R."/>
            <person name="Champramary S."/>
            <person name="Plett K.L."/>
            <person name="Tsai I.J."/>
            <person name="Slot J."/>
            <person name="Sipos G."/>
            <person name="Plett J."/>
            <person name="Nagy L.G."/>
            <person name="Grigoriev I.V."/>
        </authorList>
    </citation>
    <scope>NUCLEOTIDE SEQUENCE</scope>
    <source>
        <strain evidence="6">ICMP 16352</strain>
    </source>
</reference>
<evidence type="ECO:0000256" key="3">
    <source>
        <dbReference type="ARBA" id="ARBA00022833"/>
    </source>
</evidence>
<dbReference type="InterPro" id="IPR002893">
    <property type="entry name" value="Znf_MYND"/>
</dbReference>
<dbReference type="EMBL" id="JAUEPR010000019">
    <property type="protein sequence ID" value="KAK0476795.1"/>
    <property type="molecule type" value="Genomic_DNA"/>
</dbReference>
<dbReference type="Gene3D" id="6.10.140.2220">
    <property type="match status" value="1"/>
</dbReference>
<feature type="domain" description="MYND-type" evidence="5">
    <location>
        <begin position="5"/>
        <end position="41"/>
    </location>
</feature>
<dbReference type="PROSITE" id="PS50865">
    <property type="entry name" value="ZF_MYND_2"/>
    <property type="match status" value="1"/>
</dbReference>
<keyword evidence="1" id="KW-0479">Metal-binding</keyword>
<protein>
    <recommendedName>
        <fullName evidence="5">MYND-type domain-containing protein</fullName>
    </recommendedName>
</protein>